<sequence length="371" mass="40952">MAQVRPMNAIKPRRHKGSPAVSTSPRVKDLPGARGNKLHIDFRFPSLRRALFTKFSLKSVVGAMRNNPVEHQLNMYCWLDFGHATKRQARCSQWTTNAAMAAHIPWLDVMNDKVSIPLRHIQSGITWVEAMLLHTLVSLSDEVPFWRAVDAVDVVTAFGLCQRITISKTPSGSNELMTASVSNKQNIMPGLKNDLSCNTEAFELPEAHFQGPLNSIDFRMVDIPGPLSAYFRSFQASLPSLIQTNSSSPRYICMSHLDGGSPLCMQDSFATYPQMPSCGSSSKTARCKSQCEYLRRNSTYALRWRPHCRISASNVDQLCSLCTATEAVCVDMLASATLSQVNLTGLERTVAINATASLNISLIQSEPPTLS</sequence>
<proteinExistence type="predicted"/>
<evidence type="ECO:0000256" key="1">
    <source>
        <dbReference type="SAM" id="MobiDB-lite"/>
    </source>
</evidence>
<gene>
    <name evidence="2" type="ORF">H257_03340</name>
</gene>
<accession>W4GYF9</accession>
<dbReference type="AlphaFoldDB" id="W4GYF9"/>
<dbReference type="VEuPathDB" id="FungiDB:H257_03340"/>
<dbReference type="GeneID" id="20805336"/>
<dbReference type="EMBL" id="KI913119">
    <property type="protein sequence ID" value="ETV83963.1"/>
    <property type="molecule type" value="Genomic_DNA"/>
</dbReference>
<dbReference type="RefSeq" id="XP_009825655.1">
    <property type="nucleotide sequence ID" value="XM_009827353.1"/>
</dbReference>
<feature type="region of interest" description="Disordered" evidence="1">
    <location>
        <begin position="1"/>
        <end position="29"/>
    </location>
</feature>
<protein>
    <submittedName>
        <fullName evidence="2">Uncharacterized protein</fullName>
    </submittedName>
</protein>
<name>W4GYF9_APHAT</name>
<evidence type="ECO:0000313" key="2">
    <source>
        <dbReference type="EMBL" id="ETV83963.1"/>
    </source>
</evidence>
<reference evidence="2" key="1">
    <citation type="submission" date="2013-12" db="EMBL/GenBank/DDBJ databases">
        <title>The Genome Sequence of Aphanomyces astaci APO3.</title>
        <authorList>
            <consortium name="The Broad Institute Genomics Platform"/>
            <person name="Russ C."/>
            <person name="Tyler B."/>
            <person name="van West P."/>
            <person name="Dieguez-Uribeondo J."/>
            <person name="Young S.K."/>
            <person name="Zeng Q."/>
            <person name="Gargeya S."/>
            <person name="Fitzgerald M."/>
            <person name="Abouelleil A."/>
            <person name="Alvarado L."/>
            <person name="Chapman S.B."/>
            <person name="Gainer-Dewar J."/>
            <person name="Goldberg J."/>
            <person name="Griggs A."/>
            <person name="Gujja S."/>
            <person name="Hansen M."/>
            <person name="Howarth C."/>
            <person name="Imamovic A."/>
            <person name="Ireland A."/>
            <person name="Larimer J."/>
            <person name="McCowan C."/>
            <person name="Murphy C."/>
            <person name="Pearson M."/>
            <person name="Poon T.W."/>
            <person name="Priest M."/>
            <person name="Roberts A."/>
            <person name="Saif S."/>
            <person name="Shea T."/>
            <person name="Sykes S."/>
            <person name="Wortman J."/>
            <person name="Nusbaum C."/>
            <person name="Birren B."/>
        </authorList>
    </citation>
    <scope>NUCLEOTIDE SEQUENCE [LARGE SCALE GENOMIC DNA]</scope>
    <source>
        <strain evidence="2">APO3</strain>
    </source>
</reference>
<organism evidence="2">
    <name type="scientific">Aphanomyces astaci</name>
    <name type="common">Crayfish plague agent</name>
    <dbReference type="NCBI Taxonomy" id="112090"/>
    <lineage>
        <taxon>Eukaryota</taxon>
        <taxon>Sar</taxon>
        <taxon>Stramenopiles</taxon>
        <taxon>Oomycota</taxon>
        <taxon>Saprolegniomycetes</taxon>
        <taxon>Saprolegniales</taxon>
        <taxon>Verrucalvaceae</taxon>
        <taxon>Aphanomyces</taxon>
    </lineage>
</organism>